<dbReference type="InterPro" id="IPR036691">
    <property type="entry name" value="Endo/exonu/phosph_ase_sf"/>
</dbReference>
<keyword evidence="3" id="KW-0378">Hydrolase</keyword>
<dbReference type="RefSeq" id="WP_165229311.1">
    <property type="nucleotide sequence ID" value="NZ_CP049257.1"/>
</dbReference>
<dbReference type="Gene3D" id="3.60.10.10">
    <property type="entry name" value="Endonuclease/exonuclease/phosphatase"/>
    <property type="match status" value="1"/>
</dbReference>
<name>A0A6G6WAM8_9ACTN</name>
<evidence type="ECO:0000313" key="3">
    <source>
        <dbReference type="EMBL" id="QIG42217.1"/>
    </source>
</evidence>
<dbReference type="Pfam" id="PF03372">
    <property type="entry name" value="Exo_endo_phos"/>
    <property type="match status" value="1"/>
</dbReference>
<evidence type="ECO:0000256" key="1">
    <source>
        <dbReference type="SAM" id="Phobius"/>
    </source>
</evidence>
<dbReference type="SUPFAM" id="SSF56219">
    <property type="entry name" value="DNase I-like"/>
    <property type="match status" value="1"/>
</dbReference>
<sequence>MQAVFWLVVLTLATPALLITGSRVTDTDVGTLIRIEAFTPIGLPLYAALLVLLAAGAARRRREGWRPRAVGAVLALVGLGLHAWWFSPQVLGDNPAPAPGAAHLVVMNANLYEGRGDPADVIGAVRDHHVDVLVLEEITPVALEKLDDLGLAELLPNRIGDPDPDVAGTMVFSDQPLGEPALLNTQFRSYRVQVGSLTLLAVHPVAPVDPPAWRRDHDVIRDEAVAAHADLVVGDMNATPDHDVMRELDDAGFRDAGELANVGWQPTWPANHVSIFPLLPPLVRIDHVLVADTLASLGTETVDIEGSDHNGLVATVAARG</sequence>
<keyword evidence="1" id="KW-1133">Transmembrane helix</keyword>
<dbReference type="EMBL" id="CP049257">
    <property type="protein sequence ID" value="QIG42217.1"/>
    <property type="molecule type" value="Genomic_DNA"/>
</dbReference>
<organism evidence="3 4">
    <name type="scientific">Nocardioides anomalus</name>
    <dbReference type="NCBI Taxonomy" id="2712223"/>
    <lineage>
        <taxon>Bacteria</taxon>
        <taxon>Bacillati</taxon>
        <taxon>Actinomycetota</taxon>
        <taxon>Actinomycetes</taxon>
        <taxon>Propionibacteriales</taxon>
        <taxon>Nocardioidaceae</taxon>
        <taxon>Nocardioides</taxon>
    </lineage>
</organism>
<keyword evidence="1" id="KW-0812">Transmembrane</keyword>
<keyword evidence="3" id="KW-0540">Nuclease</keyword>
<accession>A0A6G6WAM8</accession>
<dbReference type="AlphaFoldDB" id="A0A6G6WAM8"/>
<keyword evidence="3" id="KW-0255">Endonuclease</keyword>
<dbReference type="KEGG" id="nano:G5V58_05065"/>
<proteinExistence type="predicted"/>
<dbReference type="InterPro" id="IPR005135">
    <property type="entry name" value="Endo/exonuclease/phosphatase"/>
</dbReference>
<dbReference type="GO" id="GO:0004527">
    <property type="term" value="F:exonuclease activity"/>
    <property type="evidence" value="ECO:0007669"/>
    <property type="project" value="UniProtKB-KW"/>
</dbReference>
<dbReference type="GO" id="GO:0004519">
    <property type="term" value="F:endonuclease activity"/>
    <property type="evidence" value="ECO:0007669"/>
    <property type="project" value="UniProtKB-KW"/>
</dbReference>
<feature type="transmembrane region" description="Helical" evidence="1">
    <location>
        <begin position="69"/>
        <end position="87"/>
    </location>
</feature>
<keyword evidence="4" id="KW-1185">Reference proteome</keyword>
<protein>
    <submittedName>
        <fullName evidence="3">Endonuclease/exonuclease/phosphatase family protein</fullName>
    </submittedName>
</protein>
<gene>
    <name evidence="3" type="ORF">G5V58_05065</name>
</gene>
<evidence type="ECO:0000313" key="4">
    <source>
        <dbReference type="Proteomes" id="UP000502996"/>
    </source>
</evidence>
<reference evidence="3 4" key="1">
    <citation type="submission" date="2020-02" db="EMBL/GenBank/DDBJ databases">
        <title>Full genome sequence of Nocardioides sp. R-3366.</title>
        <authorList>
            <person name="Im W.-T."/>
        </authorList>
    </citation>
    <scope>NUCLEOTIDE SEQUENCE [LARGE SCALE GENOMIC DNA]</scope>
    <source>
        <strain evidence="3 4">R-3366</strain>
    </source>
</reference>
<keyword evidence="3" id="KW-0269">Exonuclease</keyword>
<keyword evidence="1" id="KW-0472">Membrane</keyword>
<feature type="transmembrane region" description="Helical" evidence="1">
    <location>
        <begin position="37"/>
        <end position="57"/>
    </location>
</feature>
<feature type="domain" description="Endonuclease/exonuclease/phosphatase" evidence="2">
    <location>
        <begin position="108"/>
        <end position="309"/>
    </location>
</feature>
<dbReference type="Proteomes" id="UP000502996">
    <property type="component" value="Chromosome"/>
</dbReference>
<evidence type="ECO:0000259" key="2">
    <source>
        <dbReference type="Pfam" id="PF03372"/>
    </source>
</evidence>